<dbReference type="InterPro" id="IPR027417">
    <property type="entry name" value="P-loop_NTPase"/>
</dbReference>
<dbReference type="InterPro" id="IPR025669">
    <property type="entry name" value="AAA_dom"/>
</dbReference>
<proteinExistence type="predicted"/>
<accession>A0A5R8KAY3</accession>
<protein>
    <recommendedName>
        <fullName evidence="1">AAA domain-containing protein</fullName>
    </recommendedName>
</protein>
<keyword evidence="3" id="KW-1185">Reference proteome</keyword>
<sequence length="141" mass="15496">MSAKRLAMLNFKGGVGKTANTVNMAAALAFHPDFGGQRVLVVDLDPQCNSTFWLLTREGWNPLNEEGCTIRAFFWPQVVTHGLKVRDYIVPVSGIPMKGKLDMLAGDFSLLEVDDDGIRGCSNAVWMKGVGGDYLGRFISW</sequence>
<evidence type="ECO:0000313" key="3">
    <source>
        <dbReference type="Proteomes" id="UP000306196"/>
    </source>
</evidence>
<dbReference type="CDD" id="cd02042">
    <property type="entry name" value="ParAB_family"/>
    <property type="match status" value="1"/>
</dbReference>
<name>A0A5R8KAY3_9BACT</name>
<dbReference type="InterPro" id="IPR050678">
    <property type="entry name" value="DNA_Partitioning_ATPase"/>
</dbReference>
<organism evidence="2 3">
    <name type="scientific">Phragmitibacter flavus</name>
    <dbReference type="NCBI Taxonomy" id="2576071"/>
    <lineage>
        <taxon>Bacteria</taxon>
        <taxon>Pseudomonadati</taxon>
        <taxon>Verrucomicrobiota</taxon>
        <taxon>Verrucomicrobiia</taxon>
        <taxon>Verrucomicrobiales</taxon>
        <taxon>Verrucomicrobiaceae</taxon>
        <taxon>Phragmitibacter</taxon>
    </lineage>
</organism>
<dbReference type="PANTHER" id="PTHR13696">
    <property type="entry name" value="P-LOOP CONTAINING NUCLEOSIDE TRIPHOSPHATE HYDROLASE"/>
    <property type="match status" value="1"/>
</dbReference>
<dbReference type="Pfam" id="PF13614">
    <property type="entry name" value="AAA_31"/>
    <property type="match status" value="1"/>
</dbReference>
<dbReference type="OrthoDB" id="9815116at2"/>
<dbReference type="EMBL" id="VAUV01000013">
    <property type="protein sequence ID" value="TLD69461.1"/>
    <property type="molecule type" value="Genomic_DNA"/>
</dbReference>
<dbReference type="Proteomes" id="UP000306196">
    <property type="component" value="Unassembled WGS sequence"/>
</dbReference>
<reference evidence="2 3" key="1">
    <citation type="submission" date="2019-05" db="EMBL/GenBank/DDBJ databases">
        <title>Verrucobacter flavum gen. nov., sp. nov. a new member of the family Verrucomicrobiaceae.</title>
        <authorList>
            <person name="Szuroczki S."/>
            <person name="Abbaszade G."/>
            <person name="Szabo A."/>
            <person name="Felfoldi T."/>
            <person name="Schumann P."/>
            <person name="Boka K."/>
            <person name="Keki Z."/>
            <person name="Toumi M."/>
            <person name="Toth E."/>
        </authorList>
    </citation>
    <scope>NUCLEOTIDE SEQUENCE [LARGE SCALE GENOMIC DNA]</scope>
    <source>
        <strain evidence="2 3">MG-N-17</strain>
    </source>
</reference>
<dbReference type="PANTHER" id="PTHR13696:SF52">
    <property type="entry name" value="PARA FAMILY PROTEIN CT_582"/>
    <property type="match status" value="1"/>
</dbReference>
<evidence type="ECO:0000259" key="1">
    <source>
        <dbReference type="Pfam" id="PF13614"/>
    </source>
</evidence>
<dbReference type="AlphaFoldDB" id="A0A5R8KAY3"/>
<evidence type="ECO:0000313" key="2">
    <source>
        <dbReference type="EMBL" id="TLD69461.1"/>
    </source>
</evidence>
<dbReference type="Gene3D" id="3.40.50.300">
    <property type="entry name" value="P-loop containing nucleotide triphosphate hydrolases"/>
    <property type="match status" value="1"/>
</dbReference>
<dbReference type="SUPFAM" id="SSF52540">
    <property type="entry name" value="P-loop containing nucleoside triphosphate hydrolases"/>
    <property type="match status" value="1"/>
</dbReference>
<feature type="domain" description="AAA" evidence="1">
    <location>
        <begin position="4"/>
        <end position="55"/>
    </location>
</feature>
<comment type="caution">
    <text evidence="2">The sequence shown here is derived from an EMBL/GenBank/DDBJ whole genome shotgun (WGS) entry which is preliminary data.</text>
</comment>
<dbReference type="RefSeq" id="WP_138087604.1">
    <property type="nucleotide sequence ID" value="NZ_VAUV01000013.1"/>
</dbReference>
<gene>
    <name evidence="2" type="ORF">FEM03_17620</name>
</gene>